<evidence type="ECO:0000256" key="1">
    <source>
        <dbReference type="ARBA" id="ARBA00005278"/>
    </source>
</evidence>
<feature type="compositionally biased region" description="Basic and acidic residues" evidence="3">
    <location>
        <begin position="15"/>
        <end position="28"/>
    </location>
</feature>
<organism evidence="5 6">
    <name type="scientific">Salinithrix halophila</name>
    <dbReference type="NCBI Taxonomy" id="1485204"/>
    <lineage>
        <taxon>Bacteria</taxon>
        <taxon>Bacillati</taxon>
        <taxon>Bacillota</taxon>
        <taxon>Bacilli</taxon>
        <taxon>Bacillales</taxon>
        <taxon>Thermoactinomycetaceae</taxon>
        <taxon>Salinithrix</taxon>
    </lineage>
</organism>
<accession>A0ABV8JDR4</accession>
<gene>
    <name evidence="5" type="ORF">ACFOUO_09675</name>
</gene>
<keyword evidence="2 4" id="KW-0472">Membrane</keyword>
<feature type="region of interest" description="Disordered" evidence="3">
    <location>
        <begin position="1"/>
        <end position="29"/>
    </location>
</feature>
<feature type="transmembrane region" description="Helical" evidence="4">
    <location>
        <begin position="392"/>
        <end position="420"/>
    </location>
</feature>
<protein>
    <submittedName>
        <fullName evidence="5">Spore germination protein</fullName>
    </submittedName>
</protein>
<dbReference type="InterPro" id="IPR004995">
    <property type="entry name" value="Spore_Ger"/>
</dbReference>
<dbReference type="PANTHER" id="PTHR22550:SF5">
    <property type="entry name" value="LEUCINE ZIPPER PROTEIN 4"/>
    <property type="match status" value="1"/>
</dbReference>
<feature type="compositionally biased region" description="Basic residues" evidence="3">
    <location>
        <begin position="1"/>
        <end position="14"/>
    </location>
</feature>
<comment type="similarity">
    <text evidence="1">Belongs to the GerABKA family.</text>
</comment>
<reference evidence="6" key="1">
    <citation type="journal article" date="2019" name="Int. J. Syst. Evol. Microbiol.">
        <title>The Global Catalogue of Microorganisms (GCM) 10K type strain sequencing project: providing services to taxonomists for standard genome sequencing and annotation.</title>
        <authorList>
            <consortium name="The Broad Institute Genomics Platform"/>
            <consortium name="The Broad Institute Genome Sequencing Center for Infectious Disease"/>
            <person name="Wu L."/>
            <person name="Ma J."/>
        </authorList>
    </citation>
    <scope>NUCLEOTIDE SEQUENCE [LARGE SCALE GENOMIC DNA]</scope>
    <source>
        <strain evidence="6">IBRC-M 10813</strain>
    </source>
</reference>
<evidence type="ECO:0000256" key="2">
    <source>
        <dbReference type="ARBA" id="ARBA00023136"/>
    </source>
</evidence>
<comment type="caution">
    <text evidence="5">The sequence shown here is derived from an EMBL/GenBank/DDBJ whole genome shotgun (WGS) entry which is preliminary data.</text>
</comment>
<evidence type="ECO:0000256" key="4">
    <source>
        <dbReference type="SAM" id="Phobius"/>
    </source>
</evidence>
<dbReference type="Proteomes" id="UP001595843">
    <property type="component" value="Unassembled WGS sequence"/>
</dbReference>
<feature type="transmembrane region" description="Helical" evidence="4">
    <location>
        <begin position="320"/>
        <end position="340"/>
    </location>
</feature>
<name>A0ABV8JDR4_9BACL</name>
<evidence type="ECO:0000313" key="6">
    <source>
        <dbReference type="Proteomes" id="UP001595843"/>
    </source>
</evidence>
<dbReference type="InterPro" id="IPR050768">
    <property type="entry name" value="UPF0353/GerABKA_families"/>
</dbReference>
<dbReference type="Pfam" id="PF03323">
    <property type="entry name" value="GerA"/>
    <property type="match status" value="1"/>
</dbReference>
<dbReference type="RefSeq" id="WP_380704594.1">
    <property type="nucleotide sequence ID" value="NZ_JBHSAP010000009.1"/>
</dbReference>
<dbReference type="EMBL" id="JBHSAP010000009">
    <property type="protein sequence ID" value="MFC4077083.1"/>
    <property type="molecule type" value="Genomic_DNA"/>
</dbReference>
<evidence type="ECO:0000256" key="3">
    <source>
        <dbReference type="SAM" id="MobiDB-lite"/>
    </source>
</evidence>
<dbReference type="PANTHER" id="PTHR22550">
    <property type="entry name" value="SPORE GERMINATION PROTEIN"/>
    <property type="match status" value="1"/>
</dbReference>
<sequence length="527" mass="59505">MVRWNNRKAKRKRSRTDGKGEKQGEKHGLLTSELSHNLQEIRQAIGHAPDVVIHEFMVRKTRIRAAVIYVSGLSDTTAVQEHLLKPLMSPSTETDVPEDFEDVSRLKDEMESIVRIHKDKEVDTLDDCILEVLSGNTILLIEGSEQVLVYLTPGWKTRTPEEPITESVVRGPRDGFVESLNQNIVLLRRRIKDPDFTMVNYQIGRRSKHQLSVVYIRGIANGDLVNEVKRRVERIDIDDLQESGFIEQLIEDNYLSPFPQVQNTERPDRVMAALMEGRVAILLDGTPSVLIVPVTFSMLLQAPEDYYERWLIGTLIRLMRFGATLITLFLPALYIALVSYHQGLIPTKLVISIAATREGVPFPSFIEAFMMEVMIEVLREAGLRLPKQIGQAVGIVGGLVIGEAAVTAGIVSPVMVIVVASTAVASFAVPQYGAGISLRMLRFLAMFTAAVLGLYGIILFFLMVSIHLVKLKSFGVHYTSPLAPYRPRDWKDFFYRMPLFRMKRRPKLLDPEEEARMKSRLDPIEEG</sequence>
<feature type="transmembrane region" description="Helical" evidence="4">
    <location>
        <begin position="279"/>
        <end position="300"/>
    </location>
</feature>
<dbReference type="PIRSF" id="PIRSF005690">
    <property type="entry name" value="GerBA"/>
    <property type="match status" value="1"/>
</dbReference>
<proteinExistence type="inferred from homology"/>
<keyword evidence="4" id="KW-0812">Transmembrane</keyword>
<keyword evidence="6" id="KW-1185">Reference proteome</keyword>
<evidence type="ECO:0000313" key="5">
    <source>
        <dbReference type="EMBL" id="MFC4077083.1"/>
    </source>
</evidence>
<keyword evidence="4" id="KW-1133">Transmembrane helix</keyword>
<feature type="transmembrane region" description="Helical" evidence="4">
    <location>
        <begin position="440"/>
        <end position="464"/>
    </location>
</feature>